<feature type="region of interest" description="Disordered" evidence="1">
    <location>
        <begin position="29"/>
        <end position="52"/>
    </location>
</feature>
<sequence>MRGEIVSDPGLGCEIGGGVRSLGGMAGVGGEDSGVSEGFEEWVSSELGKRRM</sequence>
<protein>
    <submittedName>
        <fullName evidence="2">Uncharacterized protein</fullName>
    </submittedName>
</protein>
<name>A0ABQ3UR29_9CHLR</name>
<gene>
    <name evidence="2" type="ORF">KSB_36160</name>
</gene>
<evidence type="ECO:0000256" key="1">
    <source>
        <dbReference type="SAM" id="MobiDB-lite"/>
    </source>
</evidence>
<accession>A0ABQ3UR29</accession>
<keyword evidence="3" id="KW-1185">Reference proteome</keyword>
<dbReference type="Proteomes" id="UP000654345">
    <property type="component" value="Unassembled WGS sequence"/>
</dbReference>
<proteinExistence type="predicted"/>
<comment type="caution">
    <text evidence="2">The sequence shown here is derived from an EMBL/GenBank/DDBJ whole genome shotgun (WGS) entry which is preliminary data.</text>
</comment>
<evidence type="ECO:0000313" key="2">
    <source>
        <dbReference type="EMBL" id="GHO55141.1"/>
    </source>
</evidence>
<evidence type="ECO:0000313" key="3">
    <source>
        <dbReference type="Proteomes" id="UP000654345"/>
    </source>
</evidence>
<organism evidence="2 3">
    <name type="scientific">Ktedonobacter robiniae</name>
    <dbReference type="NCBI Taxonomy" id="2778365"/>
    <lineage>
        <taxon>Bacteria</taxon>
        <taxon>Bacillati</taxon>
        <taxon>Chloroflexota</taxon>
        <taxon>Ktedonobacteria</taxon>
        <taxon>Ktedonobacterales</taxon>
        <taxon>Ktedonobacteraceae</taxon>
        <taxon>Ktedonobacter</taxon>
    </lineage>
</organism>
<reference evidence="2 3" key="1">
    <citation type="journal article" date="2021" name="Int. J. Syst. Evol. Microbiol.">
        <title>Reticulibacter mediterranei gen. nov., sp. nov., within the new family Reticulibacteraceae fam. nov., and Ktedonospora formicarum gen. nov., sp. nov., Ktedonobacter robiniae sp. nov., Dictyobacter formicarum sp. nov. and Dictyobacter arantiisoli sp. nov., belonging to the class Ktedonobacteria.</title>
        <authorList>
            <person name="Yabe S."/>
            <person name="Zheng Y."/>
            <person name="Wang C.M."/>
            <person name="Sakai Y."/>
            <person name="Abe K."/>
            <person name="Yokota A."/>
            <person name="Donadio S."/>
            <person name="Cavaletti L."/>
            <person name="Monciardini P."/>
        </authorList>
    </citation>
    <scope>NUCLEOTIDE SEQUENCE [LARGE SCALE GENOMIC DNA]</scope>
    <source>
        <strain evidence="2 3">SOSP1-30</strain>
    </source>
</reference>
<dbReference type="EMBL" id="BNJG01000001">
    <property type="protein sequence ID" value="GHO55141.1"/>
    <property type="molecule type" value="Genomic_DNA"/>
</dbReference>